<organism evidence="1 2">
    <name type="scientific">Modicisalibacter xianhensis</name>
    <dbReference type="NCBI Taxonomy" id="442341"/>
    <lineage>
        <taxon>Bacteria</taxon>
        <taxon>Pseudomonadati</taxon>
        <taxon>Pseudomonadota</taxon>
        <taxon>Gammaproteobacteria</taxon>
        <taxon>Oceanospirillales</taxon>
        <taxon>Halomonadaceae</taxon>
        <taxon>Modicisalibacter</taxon>
    </lineage>
</organism>
<keyword evidence="2" id="KW-1185">Reference proteome</keyword>
<sequence length="102" mass="11570">MPQPPNLIDSWLHVATNGGTQTKAEALAQLNHDLGTKYRPNRLYEWRAGTYPVPPQVQVYMLHAALRWIIQEEGGTVPEGDIEYTDRVLQRLLPPPRKKAGE</sequence>
<evidence type="ECO:0000313" key="1">
    <source>
        <dbReference type="EMBL" id="SFI13645.1"/>
    </source>
</evidence>
<proteinExistence type="predicted"/>
<dbReference type="Proteomes" id="UP000199040">
    <property type="component" value="Unassembled WGS sequence"/>
</dbReference>
<accession>A0A1I3FQZ6</accession>
<reference evidence="1 2" key="1">
    <citation type="submission" date="2016-10" db="EMBL/GenBank/DDBJ databases">
        <authorList>
            <person name="de Groot N.N."/>
        </authorList>
    </citation>
    <scope>NUCLEOTIDE SEQUENCE [LARGE SCALE GENOMIC DNA]</scope>
    <source>
        <strain evidence="1 2">CGMCC 1.6848</strain>
    </source>
</reference>
<dbReference type="STRING" id="442341.SAMN04487959_12049"/>
<name>A0A1I3FQZ6_9GAMM</name>
<evidence type="ECO:0000313" key="2">
    <source>
        <dbReference type="Proteomes" id="UP000199040"/>
    </source>
</evidence>
<gene>
    <name evidence="1" type="ORF">SAMN04487959_12049</name>
</gene>
<protein>
    <submittedName>
        <fullName evidence="1">Uncharacterized protein</fullName>
    </submittedName>
</protein>
<dbReference type="AlphaFoldDB" id="A0A1I3FQZ6"/>
<dbReference type="EMBL" id="FOPY01000020">
    <property type="protein sequence ID" value="SFI13645.1"/>
    <property type="molecule type" value="Genomic_DNA"/>
</dbReference>